<feature type="region of interest" description="Disordered" evidence="1">
    <location>
        <begin position="280"/>
        <end position="302"/>
    </location>
</feature>
<feature type="region of interest" description="Disordered" evidence="1">
    <location>
        <begin position="331"/>
        <end position="351"/>
    </location>
</feature>
<evidence type="ECO:0000256" key="1">
    <source>
        <dbReference type="SAM" id="MobiDB-lite"/>
    </source>
</evidence>
<sequence length="398" mass="43988">MKRSADVHVKQVKHVIAALCRLLAAAGLDPVPPPDSFRRAKFGDAVQEDPFWQLLADILQTTSVVSCDSSEPTAERRKLVAAGLWQSGFHADWMYEGEGGGAVSSRELLLALGWLLATGALESVVMKRVQKLDRMLLTCTPVLPHLPADLHVDSASLRRLQWLIGCLRHQRRMLLSMLREQTRALHAVLSASVTPAPSSEQSSAALEEDCVSLQQLCSLLEAYLKWKQVEDVFWTWMDSVVDLKDPITGRPKHLTNENPRVCYHGNSRLEKLEAVLLGLPAAQGGQRRQGGDGKDREGGERFGVSLSLPPVLSSFPSLPSLSQVCRVRPQLEEPRRRPARGPGGQAEPPNELPASEAVALLLHAEAVLMKRRDEQRLTNRTKLQETIGRLEELVLIPP</sequence>
<evidence type="ECO:0000259" key="2">
    <source>
        <dbReference type="Pfam" id="PF14970"/>
    </source>
</evidence>
<proteinExistence type="predicted"/>
<dbReference type="InterPro" id="IPR043535">
    <property type="entry name" value="TEDC1"/>
</dbReference>
<feature type="domain" description="Tubulin epsilon and delta complex protein 1" evidence="2">
    <location>
        <begin position="88"/>
        <end position="242"/>
    </location>
</feature>
<evidence type="ECO:0000313" key="3">
    <source>
        <dbReference type="Proteomes" id="UP000695023"/>
    </source>
</evidence>
<dbReference type="Proteomes" id="UP000695023">
    <property type="component" value="Unplaced"/>
</dbReference>
<dbReference type="PANTHER" id="PTHR35076:SF1">
    <property type="entry name" value="TUBULIN EPSILON AND DELTA COMPLEX PROTEIN 1"/>
    <property type="match status" value="1"/>
</dbReference>
<dbReference type="AlphaFoldDB" id="A0A9Y3RZ84"/>
<evidence type="ECO:0000313" key="5">
    <source>
        <dbReference type="RefSeq" id="XP_013771023.1"/>
    </source>
</evidence>
<accession>A0A9Y3RZ84</accession>
<keyword evidence="3" id="KW-1185">Reference proteome</keyword>
<feature type="compositionally biased region" description="Basic and acidic residues" evidence="1">
    <location>
        <begin position="289"/>
        <end position="300"/>
    </location>
</feature>
<organism evidence="3 4">
    <name type="scientific">Pundamilia nyererei</name>
    <dbReference type="NCBI Taxonomy" id="303518"/>
    <lineage>
        <taxon>Eukaryota</taxon>
        <taxon>Metazoa</taxon>
        <taxon>Chordata</taxon>
        <taxon>Craniata</taxon>
        <taxon>Vertebrata</taxon>
        <taxon>Euteleostomi</taxon>
        <taxon>Actinopterygii</taxon>
        <taxon>Neopterygii</taxon>
        <taxon>Teleostei</taxon>
        <taxon>Neoteleostei</taxon>
        <taxon>Acanthomorphata</taxon>
        <taxon>Ovalentaria</taxon>
        <taxon>Cichlomorphae</taxon>
        <taxon>Cichliformes</taxon>
        <taxon>Cichlidae</taxon>
        <taxon>African cichlids</taxon>
        <taxon>Pseudocrenilabrinae</taxon>
        <taxon>Haplochromini</taxon>
        <taxon>Pundamilia</taxon>
    </lineage>
</organism>
<dbReference type="PANTHER" id="PTHR35076">
    <property type="entry name" value="TUBULIN EPSILON AND DELTA COMPLEX PROTEIN 1"/>
    <property type="match status" value="1"/>
</dbReference>
<name>A0A9Y3RZ84_9CICH</name>
<dbReference type="Pfam" id="PF14970">
    <property type="entry name" value="TEDC1"/>
    <property type="match status" value="1"/>
</dbReference>
<evidence type="ECO:0000313" key="4">
    <source>
        <dbReference type="RefSeq" id="XP_005751788.1"/>
    </source>
</evidence>
<dbReference type="RefSeq" id="XP_005751788.1">
    <property type="nucleotide sequence ID" value="XM_005751731.2"/>
</dbReference>
<gene>
    <name evidence="4 5" type="primary">LOC102210892</name>
</gene>
<dbReference type="InterPro" id="IPR027996">
    <property type="entry name" value="TEDC1_dom"/>
</dbReference>
<protein>
    <submittedName>
        <fullName evidence="4 5">Uncharacterized protein C14orf80 homolog</fullName>
    </submittedName>
</protein>
<dbReference type="CTD" id="283643"/>
<reference evidence="4 5" key="1">
    <citation type="submission" date="2025-04" db="UniProtKB">
        <authorList>
            <consortium name="RefSeq"/>
        </authorList>
    </citation>
    <scope>IDENTIFICATION</scope>
</reference>
<dbReference type="RefSeq" id="XP_013771023.1">
    <property type="nucleotide sequence ID" value="XM_013915569.1"/>
</dbReference>